<keyword evidence="2" id="KW-1185">Reference proteome</keyword>
<reference evidence="1 2" key="1">
    <citation type="journal article" date="2008" name="Virology">
        <title>Sequence analysis of a non-classified, non-occluded DNA virus that causes salivary gland hypertrophy of Musca domestica, MdSGHV.</title>
        <authorList>
            <person name="Garcia-Maruniak A."/>
            <person name="Maruniak J.E."/>
            <person name="Farmerie W."/>
            <person name="Boucias D.G."/>
        </authorList>
    </citation>
    <scope>NUCLEOTIDE SEQUENCE [LARGE SCALE GENOMIC DNA]</scope>
    <source>
        <strain evidence="2">Isolate Musca domestica/United States/Boucias/-</strain>
    </source>
</reference>
<dbReference type="RefSeq" id="YP_001883433.1">
    <property type="nucleotide sequence ID" value="NC_010671.1"/>
</dbReference>
<sequence length="241" mass="27542">MSAKTNAMKIMNKVAAVLTVVVVAVVAFIMSSMCVKNKTLSVSCLIRKMNCTIGVEGDVPTHRKLSSLCTCMFRLCSTELKPCPLHPEANENTTIGRIMKNFIDAKRIQYITIENSMDLIQNLRIKILLPMVMYMRRHDDDFFHFVSLLPISRLNGMRSTAYTNLLIIDVTMCRRRCLNCFNVNKLIGRDVVVEFGYMLIMNCNRKRRPQEYIEILANGNFCFHIGRMLHDADTGAAINKY</sequence>
<evidence type="ECO:0000313" key="1">
    <source>
        <dbReference type="EMBL" id="ACD03564.1"/>
    </source>
</evidence>
<evidence type="ECO:0000313" key="2">
    <source>
        <dbReference type="Proteomes" id="UP000011274"/>
    </source>
</evidence>
<organismHost>
    <name type="scientific">Musca domestica</name>
    <name type="common">House fly</name>
    <dbReference type="NCBI Taxonomy" id="7370"/>
</organismHost>
<name>B2YG82_MHVB</name>
<protein>
    <submittedName>
        <fullName evidence="1">Uncharacterized protein</fullName>
    </submittedName>
</protein>
<accession>B2YG82</accession>
<dbReference type="EMBL" id="EU522111">
    <property type="protein sequence ID" value="ACD03564.1"/>
    <property type="molecule type" value="Genomic_DNA"/>
</dbReference>
<dbReference type="Proteomes" id="UP000011274">
    <property type="component" value="Segment"/>
</dbReference>
<dbReference type="GeneID" id="6295391"/>
<organism evidence="1 2">
    <name type="scientific">Musca hytrovirus</name>
    <name type="common">isolate Musca domestica/United States/Boucias/-</name>
    <name type="synonym">MHV</name>
    <dbReference type="NCBI Taxonomy" id="523909"/>
    <lineage>
        <taxon>Viruses</taxon>
        <taxon>Viruses incertae sedis</taxon>
        <taxon>Naldaviricetes</taxon>
        <taxon>Lefavirales</taxon>
        <taxon>Hytrosaviridae</taxon>
        <taxon>Muscavirus</taxon>
        <taxon>Muscavirus musdomesticae</taxon>
    </lineage>
</organism>
<proteinExistence type="predicted"/>
<gene>
    <name evidence="1" type="ORF">MdSGHV105</name>
</gene>
<dbReference type="KEGG" id="vg:6295391"/>